<evidence type="ECO:0000256" key="3">
    <source>
        <dbReference type="ARBA" id="ARBA00022679"/>
    </source>
</evidence>
<dbReference type="EMBL" id="MPRJ01000022">
    <property type="protein sequence ID" value="OOZ36946.1"/>
    <property type="molecule type" value="Genomic_DNA"/>
</dbReference>
<keyword evidence="6" id="KW-1185">Reference proteome</keyword>
<comment type="similarity">
    <text evidence="1">Belongs to the glycosyltransferase 2 family.</text>
</comment>
<accession>A0A1T2KW23</accession>
<evidence type="ECO:0000256" key="1">
    <source>
        <dbReference type="ARBA" id="ARBA00006739"/>
    </source>
</evidence>
<dbReference type="InterPro" id="IPR001173">
    <property type="entry name" value="Glyco_trans_2-like"/>
</dbReference>
<dbReference type="CDD" id="cd04196">
    <property type="entry name" value="GT_2_like_d"/>
    <property type="match status" value="1"/>
</dbReference>
<evidence type="ECO:0000313" key="6">
    <source>
        <dbReference type="Proteomes" id="UP000190896"/>
    </source>
</evidence>
<dbReference type="RefSeq" id="WP_078486390.1">
    <property type="nucleotide sequence ID" value="NZ_MPRJ01000022.1"/>
</dbReference>
<dbReference type="AlphaFoldDB" id="A0A1T2KW23"/>
<keyword evidence="2" id="KW-0328">Glycosyltransferase</keyword>
<dbReference type="Proteomes" id="UP000190896">
    <property type="component" value="Unassembled WGS sequence"/>
</dbReference>
<evidence type="ECO:0000313" key="5">
    <source>
        <dbReference type="EMBL" id="OOZ36946.1"/>
    </source>
</evidence>
<name>A0A1T2KW23_9GAMM</name>
<dbReference type="Gene3D" id="3.90.550.10">
    <property type="entry name" value="Spore Coat Polysaccharide Biosynthesis Protein SpsA, Chain A"/>
    <property type="match status" value="1"/>
</dbReference>
<dbReference type="InterPro" id="IPR029044">
    <property type="entry name" value="Nucleotide-diphossugar_trans"/>
</dbReference>
<dbReference type="PANTHER" id="PTHR43685">
    <property type="entry name" value="GLYCOSYLTRANSFERASE"/>
    <property type="match status" value="1"/>
</dbReference>
<proteinExistence type="inferred from homology"/>
<feature type="domain" description="Glycosyltransferase 2-like" evidence="4">
    <location>
        <begin position="6"/>
        <end position="130"/>
    </location>
</feature>
<sequence>MKPCFSIALTVCDGAQYLPELLDSFVEQQLQPCELVVSDDASRDDSLEIIERFALDSPFPVRVLRNRSRLGVIDNFSRSISACTGDYIALADQDDVWRSDKLACLAEELDKSNVLAVFSDAEVVDATLKPFGYTMWQRVRFTPEEQDSFANGTGLSVLLKHRVVTGATLAFKADLKEVALPIPNGWDHDAWLALIAASQGQILAINKPLIAYRQHEENVVGGLRRSLWSQVNEALKIDRGEWYRKEIELWSALDKHMETLRISESVTTLLSEKIDHLESRANFPVVRWRRVPGVVRELAAGRYRLYARNWGSVVFDLLAR</sequence>
<organism evidence="5 6">
    <name type="scientific">Solemya velesiana gill symbiont</name>
    <dbReference type="NCBI Taxonomy" id="1918948"/>
    <lineage>
        <taxon>Bacteria</taxon>
        <taxon>Pseudomonadati</taxon>
        <taxon>Pseudomonadota</taxon>
        <taxon>Gammaproteobacteria</taxon>
        <taxon>sulfur-oxidizing symbionts</taxon>
    </lineage>
</organism>
<evidence type="ECO:0000256" key="2">
    <source>
        <dbReference type="ARBA" id="ARBA00022676"/>
    </source>
</evidence>
<dbReference type="Pfam" id="PF00535">
    <property type="entry name" value="Glycos_transf_2"/>
    <property type="match status" value="1"/>
</dbReference>
<comment type="caution">
    <text evidence="5">The sequence shown here is derived from an EMBL/GenBank/DDBJ whole genome shotgun (WGS) entry which is preliminary data.</text>
</comment>
<protein>
    <recommendedName>
        <fullName evidence="4">Glycosyltransferase 2-like domain-containing protein</fullName>
    </recommendedName>
</protein>
<dbReference type="PANTHER" id="PTHR43685:SF5">
    <property type="entry name" value="GLYCOSYLTRANSFERASE EPSE-RELATED"/>
    <property type="match status" value="1"/>
</dbReference>
<reference evidence="5 6" key="1">
    <citation type="submission" date="2016-11" db="EMBL/GenBank/DDBJ databases">
        <title>Mixed transmission modes and dynamic genome evolution in an obligate animal-bacterial symbiosis.</title>
        <authorList>
            <person name="Russell S.L."/>
            <person name="Corbett-Detig R.B."/>
            <person name="Cavanaugh C.M."/>
        </authorList>
    </citation>
    <scope>NUCLEOTIDE SEQUENCE [LARGE SCALE GENOMIC DNA]</scope>
    <source>
        <strain evidence="5">Se-Cadez</strain>
    </source>
</reference>
<dbReference type="SUPFAM" id="SSF53448">
    <property type="entry name" value="Nucleotide-diphospho-sugar transferases"/>
    <property type="match status" value="1"/>
</dbReference>
<dbReference type="InterPro" id="IPR050834">
    <property type="entry name" value="Glycosyltransf_2"/>
</dbReference>
<keyword evidence="3" id="KW-0808">Transferase</keyword>
<dbReference type="OrthoDB" id="9802649at2"/>
<gene>
    <name evidence="5" type="ORF">BOW51_04850</name>
</gene>
<evidence type="ECO:0000259" key="4">
    <source>
        <dbReference type="Pfam" id="PF00535"/>
    </source>
</evidence>
<dbReference type="GO" id="GO:0016757">
    <property type="term" value="F:glycosyltransferase activity"/>
    <property type="evidence" value="ECO:0007669"/>
    <property type="project" value="UniProtKB-KW"/>
</dbReference>